<evidence type="ECO:0000256" key="8">
    <source>
        <dbReference type="SAM" id="MobiDB-lite"/>
    </source>
</evidence>
<feature type="active site" description="Nucleophile" evidence="7">
    <location>
        <position position="469"/>
    </location>
</feature>
<dbReference type="Gene3D" id="1.10.101.10">
    <property type="entry name" value="PGBD-like superfamily/PGBD"/>
    <property type="match status" value="1"/>
</dbReference>
<evidence type="ECO:0000256" key="5">
    <source>
        <dbReference type="ARBA" id="ARBA00022984"/>
    </source>
</evidence>
<dbReference type="InterPro" id="IPR036365">
    <property type="entry name" value="PGBD-like_sf"/>
</dbReference>
<dbReference type="PROSITE" id="PS52029">
    <property type="entry name" value="LD_TPASE"/>
    <property type="match status" value="1"/>
</dbReference>
<dbReference type="Pfam" id="PF03734">
    <property type="entry name" value="YkuD"/>
    <property type="match status" value="1"/>
</dbReference>
<dbReference type="InterPro" id="IPR045380">
    <property type="entry name" value="LD_TPept_scaffold_dom"/>
</dbReference>
<dbReference type="InterPro" id="IPR005490">
    <property type="entry name" value="LD_TPept_cat_dom"/>
</dbReference>
<evidence type="ECO:0000256" key="9">
    <source>
        <dbReference type="SAM" id="SignalP"/>
    </source>
</evidence>
<keyword evidence="3" id="KW-0808">Transferase</keyword>
<dbReference type="InterPro" id="IPR036366">
    <property type="entry name" value="PGBDSf"/>
</dbReference>
<evidence type="ECO:0000256" key="7">
    <source>
        <dbReference type="PROSITE-ProRule" id="PRU01373"/>
    </source>
</evidence>
<protein>
    <submittedName>
        <fullName evidence="11">L,D-transpeptidase family protein</fullName>
    </submittedName>
</protein>
<dbReference type="Pfam" id="PF20142">
    <property type="entry name" value="Scaffold"/>
    <property type="match status" value="1"/>
</dbReference>
<feature type="chain" id="PRO_5046523287" evidence="9">
    <location>
        <begin position="19"/>
        <end position="568"/>
    </location>
</feature>
<dbReference type="InterPro" id="IPR052905">
    <property type="entry name" value="LD-transpeptidase_YkuD-like"/>
</dbReference>
<dbReference type="Pfam" id="PF01471">
    <property type="entry name" value="PG_binding_1"/>
    <property type="match status" value="1"/>
</dbReference>
<dbReference type="Gene3D" id="2.40.440.10">
    <property type="entry name" value="L,D-transpeptidase catalytic domain-like"/>
    <property type="match status" value="1"/>
</dbReference>
<evidence type="ECO:0000313" key="12">
    <source>
        <dbReference type="Proteomes" id="UP000595857"/>
    </source>
</evidence>
<dbReference type="PANTHER" id="PTHR41533:SF2">
    <property type="entry name" value="BLR7131 PROTEIN"/>
    <property type="match status" value="1"/>
</dbReference>
<feature type="domain" description="L,D-TPase catalytic" evidence="10">
    <location>
        <begin position="319"/>
        <end position="492"/>
    </location>
</feature>
<dbReference type="Proteomes" id="UP000595857">
    <property type="component" value="Chromosome"/>
</dbReference>
<gene>
    <name evidence="11" type="ORF">JI748_00705</name>
</gene>
<accession>A0ABX7C5N7</accession>
<evidence type="ECO:0000256" key="4">
    <source>
        <dbReference type="ARBA" id="ARBA00022960"/>
    </source>
</evidence>
<dbReference type="PANTHER" id="PTHR41533">
    <property type="entry name" value="L,D-TRANSPEPTIDASE HI_1667-RELATED"/>
    <property type="match status" value="1"/>
</dbReference>
<comment type="pathway">
    <text evidence="1 7">Cell wall biogenesis; peptidoglycan biosynthesis.</text>
</comment>
<evidence type="ECO:0000256" key="6">
    <source>
        <dbReference type="ARBA" id="ARBA00023316"/>
    </source>
</evidence>
<feature type="active site" description="Proton donor/acceptor" evidence="7">
    <location>
        <position position="450"/>
    </location>
</feature>
<dbReference type="EMBL" id="CP068046">
    <property type="protein sequence ID" value="QQR39573.1"/>
    <property type="molecule type" value="Genomic_DNA"/>
</dbReference>
<sequence length="568" mass="62228">MHKLLVGVVALLASTSLAHPTFAQQAVAALEASRVVIAPAQSDLGRTIKSGLSAAYYGARPDTAAHEEAQRLYFLYGERHFEPIWLSEDAVGKVTFSDAADKLIAVFENAEAEGLRPSDYLTPELDMSRLKGDSIALATLETAFTSATMRYAHHIHNGRIRPQSVNELLDIQPKPINEAAILERLVSGEDPVAIFNELQPHHPEFLALRKALASFETDTTKRPTPIGNGPVLRPGGADTRVPAIRERLKVTASTSTSSFYDELTVDAVKMFQEGQGLEVDGIIGPATVAALNGGAATRREDIIANMERWRWMPSDLGDFNVFVNIPEFKLTIQRNGKPEYTTRVVVGTTKNQTPIFSDNIRHVVVNPYWNVPSSIIKGEIAPAVLRNPGYTDAKNMDLLYQGNVVSPWQVDWSQVSTSYFPFKVRQRPGADNALGQIKFLFPNKHDVYLHDTPSKSLFGRSSRAFSHGCVRVENPMEFAGALMANEPNISRASLEGMFGPSERWVNPEHQIPVHLAYFTLRADPDGTLRSYGDVYGHNEALIAAMGLAPTAAPAIIAAVETAPEELAP</sequence>
<keyword evidence="6 7" id="KW-0961">Cell wall biogenesis/degradation</keyword>
<evidence type="ECO:0000259" key="10">
    <source>
        <dbReference type="PROSITE" id="PS52029"/>
    </source>
</evidence>
<dbReference type="SUPFAM" id="SSF47090">
    <property type="entry name" value="PGBD-like"/>
    <property type="match status" value="1"/>
</dbReference>
<feature type="region of interest" description="Disordered" evidence="8">
    <location>
        <begin position="219"/>
        <end position="238"/>
    </location>
</feature>
<dbReference type="CDD" id="cd16913">
    <property type="entry name" value="YkuD_like"/>
    <property type="match status" value="1"/>
</dbReference>
<evidence type="ECO:0000313" key="11">
    <source>
        <dbReference type="EMBL" id="QQR39573.1"/>
    </source>
</evidence>
<organism evidence="11 12">
    <name type="scientific">Devosia rhizoryzae</name>
    <dbReference type="NCBI Taxonomy" id="2774137"/>
    <lineage>
        <taxon>Bacteria</taxon>
        <taxon>Pseudomonadati</taxon>
        <taxon>Pseudomonadota</taxon>
        <taxon>Alphaproteobacteria</taxon>
        <taxon>Hyphomicrobiales</taxon>
        <taxon>Devosiaceae</taxon>
        <taxon>Devosia</taxon>
    </lineage>
</organism>
<dbReference type="InterPro" id="IPR038063">
    <property type="entry name" value="Transpep_catalytic_dom"/>
</dbReference>
<reference evidence="11 12" key="1">
    <citation type="submission" date="2021-01" db="EMBL/GenBank/DDBJ databases">
        <title>Genome seq and assembly of Devosia sp. LEGU1.</title>
        <authorList>
            <person name="Chhetri G."/>
        </authorList>
    </citation>
    <scope>NUCLEOTIDE SEQUENCE [LARGE SCALE GENOMIC DNA]</scope>
    <source>
        <strain evidence="11 12">LEGU1</strain>
    </source>
</reference>
<feature type="signal peptide" evidence="9">
    <location>
        <begin position="1"/>
        <end position="18"/>
    </location>
</feature>
<dbReference type="RefSeq" id="WP_201633887.1">
    <property type="nucleotide sequence ID" value="NZ_CP068046.1"/>
</dbReference>
<comment type="similarity">
    <text evidence="2">Belongs to the YkuD family.</text>
</comment>
<keyword evidence="9" id="KW-0732">Signal</keyword>
<dbReference type="InterPro" id="IPR002477">
    <property type="entry name" value="Peptidoglycan-bd-like"/>
</dbReference>
<keyword evidence="5 7" id="KW-0573">Peptidoglycan synthesis</keyword>
<name>A0ABX7C5N7_9HYPH</name>
<dbReference type="SUPFAM" id="SSF141523">
    <property type="entry name" value="L,D-transpeptidase catalytic domain-like"/>
    <property type="match status" value="1"/>
</dbReference>
<evidence type="ECO:0000256" key="1">
    <source>
        <dbReference type="ARBA" id="ARBA00004752"/>
    </source>
</evidence>
<proteinExistence type="inferred from homology"/>
<evidence type="ECO:0000256" key="2">
    <source>
        <dbReference type="ARBA" id="ARBA00005992"/>
    </source>
</evidence>
<evidence type="ECO:0000256" key="3">
    <source>
        <dbReference type="ARBA" id="ARBA00022679"/>
    </source>
</evidence>
<keyword evidence="4 7" id="KW-0133">Cell shape</keyword>
<keyword evidence="12" id="KW-1185">Reference proteome</keyword>